<evidence type="ECO:0000256" key="2">
    <source>
        <dbReference type="SAM" id="SignalP"/>
    </source>
</evidence>
<evidence type="ECO:0000313" key="3">
    <source>
        <dbReference type="EMBL" id="MBX30417.1"/>
    </source>
</evidence>
<feature type="signal peptide" evidence="2">
    <location>
        <begin position="1"/>
        <end position="22"/>
    </location>
</feature>
<accession>A0A2P2MJP7</accession>
<feature type="chain" id="PRO_5015128579" evidence="2">
    <location>
        <begin position="23"/>
        <end position="84"/>
    </location>
</feature>
<feature type="region of interest" description="Disordered" evidence="1">
    <location>
        <begin position="57"/>
        <end position="84"/>
    </location>
</feature>
<name>A0A2P2MJP7_RHIMU</name>
<dbReference type="AlphaFoldDB" id="A0A2P2MJP7"/>
<reference evidence="3" key="1">
    <citation type="submission" date="2018-02" db="EMBL/GenBank/DDBJ databases">
        <title>Rhizophora mucronata_Transcriptome.</title>
        <authorList>
            <person name="Meera S.P."/>
            <person name="Sreeshan A."/>
            <person name="Augustine A."/>
        </authorList>
    </citation>
    <scope>NUCLEOTIDE SEQUENCE</scope>
    <source>
        <tissue evidence="3">Leaf</tissue>
    </source>
</reference>
<proteinExistence type="predicted"/>
<sequence length="84" mass="9452">MCFFFLATVYLALILLCDPGFFDSFQRTAELKKKSTKPRRPSIKSLFEDESAEAASQSVQGNFLNPLPPRGPKLESPWQLGKSK</sequence>
<keyword evidence="3" id="KW-0418">Kinase</keyword>
<organism evidence="3">
    <name type="scientific">Rhizophora mucronata</name>
    <name type="common">Asiatic mangrove</name>
    <dbReference type="NCBI Taxonomy" id="61149"/>
    <lineage>
        <taxon>Eukaryota</taxon>
        <taxon>Viridiplantae</taxon>
        <taxon>Streptophyta</taxon>
        <taxon>Embryophyta</taxon>
        <taxon>Tracheophyta</taxon>
        <taxon>Spermatophyta</taxon>
        <taxon>Magnoliopsida</taxon>
        <taxon>eudicotyledons</taxon>
        <taxon>Gunneridae</taxon>
        <taxon>Pentapetalae</taxon>
        <taxon>rosids</taxon>
        <taxon>fabids</taxon>
        <taxon>Malpighiales</taxon>
        <taxon>Rhizophoraceae</taxon>
        <taxon>Rhizophora</taxon>
    </lineage>
</organism>
<dbReference type="EMBL" id="GGEC01049933">
    <property type="protein sequence ID" value="MBX30417.1"/>
    <property type="molecule type" value="Transcribed_RNA"/>
</dbReference>
<evidence type="ECO:0000256" key="1">
    <source>
        <dbReference type="SAM" id="MobiDB-lite"/>
    </source>
</evidence>
<protein>
    <submittedName>
        <fullName evidence="3">Serine/threonine-protein kinase 38-like</fullName>
    </submittedName>
</protein>
<dbReference type="GO" id="GO:0016301">
    <property type="term" value="F:kinase activity"/>
    <property type="evidence" value="ECO:0007669"/>
    <property type="project" value="UniProtKB-KW"/>
</dbReference>
<keyword evidence="2" id="KW-0732">Signal</keyword>
<keyword evidence="3" id="KW-0808">Transferase</keyword>